<dbReference type="InterPro" id="IPR013762">
    <property type="entry name" value="Integrase-like_cat_sf"/>
</dbReference>
<dbReference type="GO" id="GO:0015074">
    <property type="term" value="P:DNA integration"/>
    <property type="evidence" value="ECO:0007669"/>
    <property type="project" value="InterPro"/>
</dbReference>
<dbReference type="InterPro" id="IPR011010">
    <property type="entry name" value="DNA_brk_join_enz"/>
</dbReference>
<feature type="non-terminal residue" evidence="2">
    <location>
        <position position="1"/>
    </location>
</feature>
<dbReference type="OrthoDB" id="3266428at2759"/>
<keyword evidence="3" id="KW-1185">Reference proteome</keyword>
<dbReference type="PANTHER" id="PTHR34605:SF3">
    <property type="entry name" value="P CELL-TYPE AGGLUTINATION PROTEIN MAP4-LIKE-RELATED"/>
    <property type="match status" value="1"/>
</dbReference>
<evidence type="ECO:0008006" key="4">
    <source>
        <dbReference type="Google" id="ProtNLM"/>
    </source>
</evidence>
<reference evidence="2" key="1">
    <citation type="journal article" date="2020" name="New Phytol.">
        <title>Comparative genomics reveals dynamic genome evolution in host specialist ectomycorrhizal fungi.</title>
        <authorList>
            <person name="Lofgren L.A."/>
            <person name="Nguyen N.H."/>
            <person name="Vilgalys R."/>
            <person name="Ruytinx J."/>
            <person name="Liao H.L."/>
            <person name="Branco S."/>
            <person name="Kuo A."/>
            <person name="LaButti K."/>
            <person name="Lipzen A."/>
            <person name="Andreopoulos W."/>
            <person name="Pangilinan J."/>
            <person name="Riley R."/>
            <person name="Hundley H."/>
            <person name="Na H."/>
            <person name="Barry K."/>
            <person name="Grigoriev I.V."/>
            <person name="Stajich J.E."/>
            <person name="Kennedy P.G."/>
        </authorList>
    </citation>
    <scope>NUCLEOTIDE SEQUENCE</scope>
    <source>
        <strain evidence="2">DOB743</strain>
    </source>
</reference>
<dbReference type="GO" id="GO:0006310">
    <property type="term" value="P:DNA recombination"/>
    <property type="evidence" value="ECO:0007669"/>
    <property type="project" value="UniProtKB-KW"/>
</dbReference>
<dbReference type="GO" id="GO:0003677">
    <property type="term" value="F:DNA binding"/>
    <property type="evidence" value="ECO:0007669"/>
    <property type="project" value="InterPro"/>
</dbReference>
<keyword evidence="1" id="KW-0233">DNA recombination</keyword>
<evidence type="ECO:0000313" key="2">
    <source>
        <dbReference type="EMBL" id="KAG1783493.1"/>
    </source>
</evidence>
<evidence type="ECO:0000256" key="1">
    <source>
        <dbReference type="ARBA" id="ARBA00023172"/>
    </source>
</evidence>
<dbReference type="EMBL" id="JABBWD010000001">
    <property type="protein sequence ID" value="KAG1783493.1"/>
    <property type="molecule type" value="Genomic_DNA"/>
</dbReference>
<organism evidence="2 3">
    <name type="scientific">Suillus placidus</name>
    <dbReference type="NCBI Taxonomy" id="48579"/>
    <lineage>
        <taxon>Eukaryota</taxon>
        <taxon>Fungi</taxon>
        <taxon>Dikarya</taxon>
        <taxon>Basidiomycota</taxon>
        <taxon>Agaricomycotina</taxon>
        <taxon>Agaricomycetes</taxon>
        <taxon>Agaricomycetidae</taxon>
        <taxon>Boletales</taxon>
        <taxon>Suillineae</taxon>
        <taxon>Suillaceae</taxon>
        <taxon>Suillus</taxon>
    </lineage>
</organism>
<comment type="caution">
    <text evidence="2">The sequence shown here is derived from an EMBL/GenBank/DDBJ whole genome shotgun (WGS) entry which is preliminary data.</text>
</comment>
<evidence type="ECO:0000313" key="3">
    <source>
        <dbReference type="Proteomes" id="UP000714275"/>
    </source>
</evidence>
<dbReference type="PANTHER" id="PTHR34605">
    <property type="entry name" value="PHAGE_INTEGRASE DOMAIN-CONTAINING PROTEIN"/>
    <property type="match status" value="1"/>
</dbReference>
<dbReference type="AlphaFoldDB" id="A0A9P7A7G4"/>
<feature type="non-terminal residue" evidence="2">
    <location>
        <position position="248"/>
    </location>
</feature>
<gene>
    <name evidence="2" type="ORF">EV702DRAFT_945077</name>
</gene>
<name>A0A9P7A7G4_9AGAM</name>
<dbReference type="InterPro" id="IPR052925">
    <property type="entry name" value="Phage_Integrase-like_Recomb"/>
</dbReference>
<dbReference type="Gene3D" id="1.10.443.10">
    <property type="entry name" value="Intergrase catalytic core"/>
    <property type="match status" value="1"/>
</dbReference>
<protein>
    <recommendedName>
        <fullName evidence="4">DNA breaking-rejoining enzyme</fullName>
    </recommendedName>
</protein>
<accession>A0A9P7A7G4</accession>
<dbReference type="SUPFAM" id="SSF56349">
    <property type="entry name" value="DNA breaking-rejoining enzymes"/>
    <property type="match status" value="1"/>
</dbReference>
<sequence>AAAQNWMAGLHLWHNLHGAPWYGKWLLRAATAGLSKVVPSSSKRPRRPPVTLEHMHALFRGLDFSNAFDSAVFAVASIAFWCCCRLGELVIDSPNRFHSSRHVSRSSPIRRCFPLKGTPYTVFHIPWTKTSHGDGTDIIASKMNDPTNPVTAFNHHLSVNSSIPPSSPLFSFETEGGSWSPLTRPWFLARCNQVWREAKLLELTGHCFRIGGASELLLRGVPPDVVAMQGRWKSRAFLEYWRKIESIL</sequence>
<proteinExistence type="predicted"/>
<dbReference type="Proteomes" id="UP000714275">
    <property type="component" value="Unassembled WGS sequence"/>
</dbReference>